<keyword evidence="3" id="KW-1185">Reference proteome</keyword>
<feature type="signal peptide" evidence="1">
    <location>
        <begin position="1"/>
        <end position="20"/>
    </location>
</feature>
<proteinExistence type="predicted"/>
<protein>
    <recommendedName>
        <fullName evidence="4">Carbohydrate binding module family 25 domain-containing protein</fullName>
    </recommendedName>
</protein>
<sequence>MKSKCLIKLMAGLVTTICLSAPICASASTVATPNVEPIAATDTVTNQIVKFDSINLRTVAYIHDGNNYWHSPYAVDEYNAYILVDNKSYDKTIVLHYIDADGVWKDSDKATYVKTRSDGKELWTIHGYFNGKAVFSVNYKEANAWDNNNGVNYTV</sequence>
<gene>
    <name evidence="2" type="ORF">H9661_08540</name>
</gene>
<name>A0ABR8PTA1_9CLOT</name>
<evidence type="ECO:0008006" key="4">
    <source>
        <dbReference type="Google" id="ProtNLM"/>
    </source>
</evidence>
<keyword evidence="1" id="KW-0732">Signal</keyword>
<organism evidence="2 3">
    <name type="scientific">Clostridium cibarium</name>
    <dbReference type="NCBI Taxonomy" id="2762247"/>
    <lineage>
        <taxon>Bacteria</taxon>
        <taxon>Bacillati</taxon>
        <taxon>Bacillota</taxon>
        <taxon>Clostridia</taxon>
        <taxon>Eubacteriales</taxon>
        <taxon>Clostridiaceae</taxon>
        <taxon>Clostridium</taxon>
    </lineage>
</organism>
<evidence type="ECO:0000256" key="1">
    <source>
        <dbReference type="SAM" id="SignalP"/>
    </source>
</evidence>
<dbReference type="Proteomes" id="UP000627781">
    <property type="component" value="Unassembled WGS sequence"/>
</dbReference>
<dbReference type="InterPro" id="IPR038175">
    <property type="entry name" value="CBM21_dom_sf"/>
</dbReference>
<dbReference type="EMBL" id="JACSRA010000011">
    <property type="protein sequence ID" value="MBD7911401.1"/>
    <property type="molecule type" value="Genomic_DNA"/>
</dbReference>
<accession>A0ABR8PTA1</accession>
<dbReference type="RefSeq" id="WP_143317848.1">
    <property type="nucleotide sequence ID" value="NZ_JACSRA010000011.1"/>
</dbReference>
<dbReference type="Gene3D" id="2.60.40.2440">
    <property type="entry name" value="Carbohydrate binding type-21 domain"/>
    <property type="match status" value="1"/>
</dbReference>
<feature type="chain" id="PRO_5045479475" description="Carbohydrate binding module family 25 domain-containing protein" evidence="1">
    <location>
        <begin position="21"/>
        <end position="155"/>
    </location>
</feature>
<evidence type="ECO:0000313" key="3">
    <source>
        <dbReference type="Proteomes" id="UP000627781"/>
    </source>
</evidence>
<evidence type="ECO:0000313" key="2">
    <source>
        <dbReference type="EMBL" id="MBD7911401.1"/>
    </source>
</evidence>
<reference evidence="2 3" key="1">
    <citation type="submission" date="2020-08" db="EMBL/GenBank/DDBJ databases">
        <title>A Genomic Blueprint of the Chicken Gut Microbiome.</title>
        <authorList>
            <person name="Gilroy R."/>
            <person name="Ravi A."/>
            <person name="Getino M."/>
            <person name="Pursley I."/>
            <person name="Horton D.L."/>
            <person name="Alikhan N.-F."/>
            <person name="Baker D."/>
            <person name="Gharbi K."/>
            <person name="Hall N."/>
            <person name="Watson M."/>
            <person name="Adriaenssens E.M."/>
            <person name="Foster-Nyarko E."/>
            <person name="Jarju S."/>
            <person name="Secka A."/>
            <person name="Antonio M."/>
            <person name="Oren A."/>
            <person name="Chaudhuri R."/>
            <person name="La Ragione R.M."/>
            <person name="Hildebrand F."/>
            <person name="Pallen M.J."/>
        </authorList>
    </citation>
    <scope>NUCLEOTIDE SEQUENCE [LARGE SCALE GENOMIC DNA]</scope>
    <source>
        <strain evidence="2 3">Sa3CVN1</strain>
    </source>
</reference>
<comment type="caution">
    <text evidence="2">The sequence shown here is derived from an EMBL/GenBank/DDBJ whole genome shotgun (WGS) entry which is preliminary data.</text>
</comment>